<feature type="region of interest" description="Disordered" evidence="1">
    <location>
        <begin position="929"/>
        <end position="948"/>
    </location>
</feature>
<keyword evidence="2" id="KW-0732">Signal</keyword>
<name>A0A5A8D3Y0_CAFRO</name>
<feature type="compositionally biased region" description="Basic residues" evidence="1">
    <location>
        <begin position="600"/>
        <end position="610"/>
    </location>
</feature>
<feature type="region of interest" description="Disordered" evidence="1">
    <location>
        <begin position="453"/>
        <end position="505"/>
    </location>
</feature>
<feature type="compositionally biased region" description="Low complexity" evidence="1">
    <location>
        <begin position="1371"/>
        <end position="1392"/>
    </location>
</feature>
<feature type="region of interest" description="Disordered" evidence="1">
    <location>
        <begin position="210"/>
        <end position="230"/>
    </location>
</feature>
<comment type="caution">
    <text evidence="3">The sequence shown here is derived from an EMBL/GenBank/DDBJ whole genome shotgun (WGS) entry which is preliminary data.</text>
</comment>
<evidence type="ECO:0000313" key="4">
    <source>
        <dbReference type="Proteomes" id="UP000325113"/>
    </source>
</evidence>
<protein>
    <submittedName>
        <fullName evidence="3">Uncharacterized protein</fullName>
    </submittedName>
</protein>
<evidence type="ECO:0000313" key="3">
    <source>
        <dbReference type="EMBL" id="KAA0160066.1"/>
    </source>
</evidence>
<gene>
    <name evidence="3" type="ORF">FNF31_04525</name>
</gene>
<feature type="region of interest" description="Disordered" evidence="1">
    <location>
        <begin position="598"/>
        <end position="649"/>
    </location>
</feature>
<evidence type="ECO:0000256" key="1">
    <source>
        <dbReference type="SAM" id="MobiDB-lite"/>
    </source>
</evidence>
<feature type="region of interest" description="Disordered" evidence="1">
    <location>
        <begin position="1279"/>
        <end position="1298"/>
    </location>
</feature>
<feature type="signal peptide" evidence="2">
    <location>
        <begin position="1"/>
        <end position="24"/>
    </location>
</feature>
<dbReference type="EMBL" id="VLTM01000048">
    <property type="protein sequence ID" value="KAA0160066.1"/>
    <property type="molecule type" value="Genomic_DNA"/>
</dbReference>
<feature type="chain" id="PRO_5023043655" evidence="2">
    <location>
        <begin position="25"/>
        <end position="1631"/>
    </location>
</feature>
<feature type="region of interest" description="Disordered" evidence="1">
    <location>
        <begin position="1341"/>
        <end position="1393"/>
    </location>
</feature>
<accession>A0A5A8D3Y0</accession>
<organism evidence="3 4">
    <name type="scientific">Cafeteria roenbergensis</name>
    <name type="common">Marine flagellate</name>
    <dbReference type="NCBI Taxonomy" id="33653"/>
    <lineage>
        <taxon>Eukaryota</taxon>
        <taxon>Sar</taxon>
        <taxon>Stramenopiles</taxon>
        <taxon>Bigyra</taxon>
        <taxon>Opalozoa</taxon>
        <taxon>Bicosoecida</taxon>
        <taxon>Cafeteriaceae</taxon>
        <taxon>Cafeteria</taxon>
    </lineage>
</organism>
<reference evidence="3 4" key="1">
    <citation type="submission" date="2019-07" db="EMBL/GenBank/DDBJ databases">
        <title>Genomes of Cafeteria roenbergensis.</title>
        <authorList>
            <person name="Fischer M.G."/>
            <person name="Hackl T."/>
            <person name="Roman M."/>
        </authorList>
    </citation>
    <scope>NUCLEOTIDE SEQUENCE [LARGE SCALE GENOMIC DNA]</scope>
    <source>
        <strain evidence="3 4">Cflag</strain>
    </source>
</reference>
<feature type="region of interest" description="Disordered" evidence="1">
    <location>
        <begin position="1105"/>
        <end position="1125"/>
    </location>
</feature>
<evidence type="ECO:0000256" key="2">
    <source>
        <dbReference type="SAM" id="SignalP"/>
    </source>
</evidence>
<sequence length="1631" mass="168630">MVRRGRAGCLLLLCTSILWWGGAPQGNTAQVSASERSVPLLEGAWWQQSLSGDDRGVILFLRVHPRNPRRAGGGKASLARCEGLLATAERVLAARQGGPKARVECISERRRSSCAADVKLLQVAQPTAEGETLSCGTISVGVLASGSAAAECAVESIPRAGMAGKCALAFAQGARLPVRGPFLDAELAAMLGDAASSVPAEEWVGLAASKPDAGAQAEPPRGRAASPEVAGSGTGVGLSWLTHSRSFAEMETSSAVFLGQLGERRLNASGLRARPLSRNASVMVTVDMQTGPDTWAQLDTAQGTVASALGAHQSQHLADPAAHGLDGQHRGQGGTVWSEDSVATRVRNAAREAALRTGDFEGAVGLETQDAASLLKTIGKRLEASLRAESKDDGGLANQLCGSAGGSDCRAAELFRATMKALETPMRRGVSGITRSQEGWASSDNIGAAIERMLGGLSGSPGPLPHADTAGDAGEPASSSSKEMHGRTWLARRLRRSMAPPADPRIRHLLRRAASTASSLLDAAAHEHATRRALAVLQSGRLTAASAASLEPVAANGTTGHQQSSPALAEALEALGMHPRHGGLRSHAAAEAVFLEVASRQHHRHTRSRGRTGGGEASPASRLRGRISVAGGAGPAPPPSSLEEAARTEARDAISAAATVANRVGNDGARRSRTGRHAAALAGMLLETDAAVRGLLSAGVTAKEAFACIVDSIMNVAPEILVQIIVNVVRQPFADLMSIIMSLVVPPILTPVSLPKLSFPGPDLGSKPVPVPVKCKCVKPDSSAGGGGGGGPQAPPMPDLAAMMPFPMLLQQDALDIARHEVLLDVGGTGEDSLGAGLAAGWERLAAQSERGRGGPSGGPGASGDGRMARLAAERAEGGGGVTGDPRSRGANAEGVLPAYAWDLTSVPAGGIDGGLHVGSAAESIRAAADRSARQANSGEAEGDRGPADRYLERFGRASATAAEQAAAKAAAIARLDVQTDEAVERASSLAFSSEAAVRDIMRLAEARGTVSGEAGLARLRARAALAAGAGRQGHAEEALVARLGLQVFEGQRIADEALGGHRCGCPVGSLRVVPDAAVAWSDQPFTSSSAVGVAGRVATATHQAAGRAADSSHSPGLAGGAAAGNWHAAPEREGLQWYPFLREKPAPAAKQRLDKAEAAIQQRLQSARLRVASLAPDDASSDAPELSGATAELVDKAVAQAAEFGDSLVKAAPGAARRSERSPARESAAVASAREKESIRMSGHKAPAGHLKLQDLAEAALPGADSARNRAAELARGGEQSFAAASRAPLDEGDGPAFDLDDGAVRWQTQEEFSGIVPEPRAAETADDGLLQTNERLRAARSGRRRLRAGEAPAPASPARLDAQPSLLQAAAESSAKAGAASRGSGSDKGAPVTRIQAMVHRLVVSSLLSTALPAAKDRALTGILTTLPDLAARAVVLQVAPRLVPRLTTTLSAELLRELVPRLLFRLTLKLTQQVTKRLSPRLATSVALATTRSLTRDPSEDHECYLCFRGWDDDFKSRSKSEQKRMAEWLADKARGVTPRGLPPSPQALPAYCHPCLAGIHYGVALDSVVASRVASAAQFYTDFYSSRGKSLETVTRAVRETVAEAREGFAAPDRAWDMKPEDMTLPA</sequence>
<proteinExistence type="predicted"/>
<dbReference type="Proteomes" id="UP000325113">
    <property type="component" value="Unassembled WGS sequence"/>
</dbReference>
<feature type="region of interest" description="Disordered" evidence="1">
    <location>
        <begin position="1215"/>
        <end position="1244"/>
    </location>
</feature>